<feature type="domain" description="Multidrug resistance protein MdtA-like C-terminal permuted SH3" evidence="4">
    <location>
        <begin position="313"/>
        <end position="369"/>
    </location>
</feature>
<dbReference type="GO" id="GO:0015679">
    <property type="term" value="P:plasma membrane copper ion transport"/>
    <property type="evidence" value="ECO:0007669"/>
    <property type="project" value="TreeGrafter"/>
</dbReference>
<evidence type="ECO:0000256" key="3">
    <source>
        <dbReference type="SAM" id="SignalP"/>
    </source>
</evidence>
<dbReference type="InterPro" id="IPR058627">
    <property type="entry name" value="MdtA-like_C"/>
</dbReference>
<dbReference type="SUPFAM" id="SSF111369">
    <property type="entry name" value="HlyD-like secretion proteins"/>
    <property type="match status" value="1"/>
</dbReference>
<feature type="region of interest" description="Disordered" evidence="2">
    <location>
        <begin position="29"/>
        <end position="56"/>
    </location>
</feature>
<dbReference type="EMBL" id="JAAGRN010000006">
    <property type="protein sequence ID" value="NDY83720.1"/>
    <property type="molecule type" value="Genomic_DNA"/>
</dbReference>
<dbReference type="GO" id="GO:0030313">
    <property type="term" value="C:cell envelope"/>
    <property type="evidence" value="ECO:0007669"/>
    <property type="project" value="TreeGrafter"/>
</dbReference>
<sequence>MKKFIFSTRLQRLVLTSLLIFSAPVSEVSAGEGHDHGNAPATANTNGPQRNPDGSVFLPKQAQRQLMVRTIVVEEQTLPLSFELNARVLMDPNAGGKVQPLNAGRIEPGPQGLPNAGQSVSKGDLLAYVVTAVAPLEKASQSAQLAELRAAQTLAEKRVNRLRKLADTIPRKDLDAAESELLSLTDRISVVDAGLSSREALMAPVTGVIATAQAVSGQVVDARELLFEIIDPQRLRIEALTFDPTLANNVGGAFLLVGEQRVPLTYLGAARSLREQALPLNFLASNPQMLDLALGQPVKVYIQTKRQTRGIPVPMASLMKNSSNQTVVWVKTGAEQFTPRTVTFEPLNGTQVAVTSGIKVGDRVATHGATLINQIR</sequence>
<dbReference type="AlphaFoldDB" id="A0A6B2QYZ5"/>
<dbReference type="PANTHER" id="PTHR30097:SF4">
    <property type="entry name" value="SLR6042 PROTEIN"/>
    <property type="match status" value="1"/>
</dbReference>
<evidence type="ECO:0000259" key="4">
    <source>
        <dbReference type="Pfam" id="PF25967"/>
    </source>
</evidence>
<feature type="signal peptide" evidence="3">
    <location>
        <begin position="1"/>
        <end position="30"/>
    </location>
</feature>
<reference evidence="5" key="1">
    <citation type="submission" date="2020-02" db="EMBL/GenBank/DDBJ databases">
        <authorList>
            <person name="Chen W.-M."/>
        </authorList>
    </citation>
    <scope>NUCLEOTIDE SEQUENCE</scope>
    <source>
        <strain evidence="5">NBD-18</strain>
    </source>
</reference>
<accession>A0A6B2QYZ5</accession>
<evidence type="ECO:0000313" key="5">
    <source>
        <dbReference type="EMBL" id="NDY83720.1"/>
    </source>
</evidence>
<feature type="chain" id="PRO_5025370134" evidence="3">
    <location>
        <begin position="31"/>
        <end position="376"/>
    </location>
</feature>
<comment type="caution">
    <text evidence="5">The sequence shown here is derived from an EMBL/GenBank/DDBJ whole genome shotgun (WGS) entry which is preliminary data.</text>
</comment>
<gene>
    <name evidence="5" type="ORF">G3I67_10790</name>
</gene>
<name>A0A6B2QYZ5_9BURK</name>
<dbReference type="Pfam" id="PF25967">
    <property type="entry name" value="RND-MFP_C"/>
    <property type="match status" value="1"/>
</dbReference>
<dbReference type="InterPro" id="IPR051909">
    <property type="entry name" value="MFP_Cation_Efflux"/>
</dbReference>
<evidence type="ECO:0000256" key="1">
    <source>
        <dbReference type="ARBA" id="ARBA00022448"/>
    </source>
</evidence>
<dbReference type="RefSeq" id="WP_163655178.1">
    <property type="nucleotide sequence ID" value="NZ_JAAGRN010000006.1"/>
</dbReference>
<dbReference type="GO" id="GO:0060003">
    <property type="term" value="P:copper ion export"/>
    <property type="evidence" value="ECO:0007669"/>
    <property type="project" value="TreeGrafter"/>
</dbReference>
<keyword evidence="3" id="KW-0732">Signal</keyword>
<organism evidence="5">
    <name type="scientific">Sheuella amnicola</name>
    <dbReference type="NCBI Taxonomy" id="2707330"/>
    <lineage>
        <taxon>Bacteria</taxon>
        <taxon>Pseudomonadati</taxon>
        <taxon>Pseudomonadota</taxon>
        <taxon>Betaproteobacteria</taxon>
        <taxon>Burkholderiales</taxon>
        <taxon>Alcaligenaceae</taxon>
        <taxon>Sheuella</taxon>
    </lineage>
</organism>
<dbReference type="PANTHER" id="PTHR30097">
    <property type="entry name" value="CATION EFFLUX SYSTEM PROTEIN CUSB"/>
    <property type="match status" value="1"/>
</dbReference>
<dbReference type="Gene3D" id="2.40.420.20">
    <property type="match status" value="1"/>
</dbReference>
<dbReference type="Gene3D" id="1.10.287.470">
    <property type="entry name" value="Helix hairpin bin"/>
    <property type="match status" value="1"/>
</dbReference>
<dbReference type="Gene3D" id="2.40.50.100">
    <property type="match status" value="1"/>
</dbReference>
<protein>
    <submittedName>
        <fullName evidence="5">HlyD family efflux transporter periplasmic adaptor subunit</fullName>
    </submittedName>
</protein>
<evidence type="ECO:0000256" key="2">
    <source>
        <dbReference type="SAM" id="MobiDB-lite"/>
    </source>
</evidence>
<proteinExistence type="predicted"/>
<keyword evidence="1" id="KW-0813">Transport</keyword>